<dbReference type="Proteomes" id="UP001229421">
    <property type="component" value="Unassembled WGS sequence"/>
</dbReference>
<evidence type="ECO:0000313" key="5">
    <source>
        <dbReference type="Proteomes" id="UP001229421"/>
    </source>
</evidence>
<keyword evidence="1" id="KW-0863">Zinc-finger</keyword>
<keyword evidence="5" id="KW-1185">Reference proteome</keyword>
<evidence type="ECO:0000259" key="3">
    <source>
        <dbReference type="PROSITE" id="PS50089"/>
    </source>
</evidence>
<comment type="caution">
    <text evidence="4">The sequence shown here is derived from an EMBL/GenBank/DDBJ whole genome shotgun (WGS) entry which is preliminary data.</text>
</comment>
<dbReference type="EMBL" id="JAUHHV010000001">
    <property type="protein sequence ID" value="KAK1439702.1"/>
    <property type="molecule type" value="Genomic_DNA"/>
</dbReference>
<organism evidence="4 5">
    <name type="scientific">Tagetes erecta</name>
    <name type="common">African marigold</name>
    <dbReference type="NCBI Taxonomy" id="13708"/>
    <lineage>
        <taxon>Eukaryota</taxon>
        <taxon>Viridiplantae</taxon>
        <taxon>Streptophyta</taxon>
        <taxon>Embryophyta</taxon>
        <taxon>Tracheophyta</taxon>
        <taxon>Spermatophyta</taxon>
        <taxon>Magnoliopsida</taxon>
        <taxon>eudicotyledons</taxon>
        <taxon>Gunneridae</taxon>
        <taxon>Pentapetalae</taxon>
        <taxon>asterids</taxon>
        <taxon>campanulids</taxon>
        <taxon>Asterales</taxon>
        <taxon>Asteraceae</taxon>
        <taxon>Asteroideae</taxon>
        <taxon>Heliantheae alliance</taxon>
        <taxon>Tageteae</taxon>
        <taxon>Tagetes</taxon>
    </lineage>
</organism>
<feature type="region of interest" description="Disordered" evidence="2">
    <location>
        <begin position="168"/>
        <end position="201"/>
    </location>
</feature>
<protein>
    <recommendedName>
        <fullName evidence="3">RING-type domain-containing protein</fullName>
    </recommendedName>
</protein>
<reference evidence="4" key="1">
    <citation type="journal article" date="2023" name="bioRxiv">
        <title>Improved chromosome-level genome assembly for marigold (Tagetes erecta).</title>
        <authorList>
            <person name="Jiang F."/>
            <person name="Yuan L."/>
            <person name="Wang S."/>
            <person name="Wang H."/>
            <person name="Xu D."/>
            <person name="Wang A."/>
            <person name="Fan W."/>
        </authorList>
    </citation>
    <scope>NUCLEOTIDE SEQUENCE</scope>
    <source>
        <strain evidence="4">WSJ</strain>
        <tissue evidence="4">Leaf</tissue>
    </source>
</reference>
<gene>
    <name evidence="4" type="ORF">QVD17_05522</name>
</gene>
<evidence type="ECO:0000313" key="4">
    <source>
        <dbReference type="EMBL" id="KAK1439702.1"/>
    </source>
</evidence>
<dbReference type="PANTHER" id="PTHR31315:SF1">
    <property type="entry name" value="PROTEIN SIP5"/>
    <property type="match status" value="1"/>
</dbReference>
<dbReference type="GO" id="GO:0008270">
    <property type="term" value="F:zinc ion binding"/>
    <property type="evidence" value="ECO:0007669"/>
    <property type="project" value="UniProtKB-KW"/>
</dbReference>
<dbReference type="PANTHER" id="PTHR31315">
    <property type="entry name" value="PROTEIN SIP5"/>
    <property type="match status" value="1"/>
</dbReference>
<dbReference type="PROSITE" id="PS50089">
    <property type="entry name" value="ZF_RING_2"/>
    <property type="match status" value="1"/>
</dbReference>
<dbReference type="GO" id="GO:0005737">
    <property type="term" value="C:cytoplasm"/>
    <property type="evidence" value="ECO:0007669"/>
    <property type="project" value="TreeGrafter"/>
</dbReference>
<sequence>MGNKLGRRRQLVDEKYTRPQGLYQHKDVDHKKLRKLILDSKLAPCYPGDDDCTCDLEECPICFLYYPSLNRSRCCTKGICTECFLQMKTPNSTRPTQCPFCKTLNYAVEYRGVKTKEEKGQEQIEEQRVIEAKIRMRQQEIQDEEERMLKRQETGFSNRLLESSEAEYFSPAATSSSEGEEIVSVPNPATFRHPPRNREIRDDEFDLDPENIMLMEAIWLSYQEDNKHKHVNPNYGDATQLAKYATEVRLLASMAPQAGYSPSSSSPSGGLACAIASLAERQQAGGESSTNYNTYGGNLSTYNVHPNHSQTGLLSLDSHLQINDDNSEEIGGTRYGYDGNNDVSRGQYGEFDEAEDSGGGNIVPESFEEQMMLAMAVSLAEARARTSSSTPEAAWI</sequence>
<feature type="domain" description="RING-type" evidence="3">
    <location>
        <begin position="59"/>
        <end position="102"/>
    </location>
</feature>
<evidence type="ECO:0000256" key="1">
    <source>
        <dbReference type="PROSITE-ProRule" id="PRU00175"/>
    </source>
</evidence>
<dbReference type="InterPro" id="IPR001841">
    <property type="entry name" value="Znf_RING"/>
</dbReference>
<keyword evidence="1" id="KW-0862">Zinc</keyword>
<keyword evidence="1" id="KW-0479">Metal-binding</keyword>
<dbReference type="AlphaFoldDB" id="A0AAD8LDZ8"/>
<name>A0AAD8LDZ8_TARER</name>
<accession>A0AAD8LDZ8</accession>
<proteinExistence type="predicted"/>
<dbReference type="InterPro" id="IPR039301">
    <property type="entry name" value="Sip5/DA2"/>
</dbReference>
<evidence type="ECO:0000256" key="2">
    <source>
        <dbReference type="SAM" id="MobiDB-lite"/>
    </source>
</evidence>